<evidence type="ECO:0000313" key="4">
    <source>
        <dbReference type="EMBL" id="PIS14899.1"/>
    </source>
</evidence>
<evidence type="ECO:0000256" key="1">
    <source>
        <dbReference type="ARBA" id="ARBA00023002"/>
    </source>
</evidence>
<dbReference type="Proteomes" id="UP000230775">
    <property type="component" value="Unassembled WGS sequence"/>
</dbReference>
<dbReference type="InterPro" id="IPR009014">
    <property type="entry name" value="Transketo_C/PFOR_II"/>
</dbReference>
<dbReference type="Pfam" id="PF01855">
    <property type="entry name" value="POR_N"/>
    <property type="match status" value="1"/>
</dbReference>
<dbReference type="CDD" id="cd07034">
    <property type="entry name" value="TPP_PYR_PFOR_IOR-alpha_like"/>
    <property type="match status" value="1"/>
</dbReference>
<gene>
    <name evidence="4" type="ORF">COT64_00250</name>
</gene>
<dbReference type="EMBL" id="PEZI01000006">
    <property type="protein sequence ID" value="PIS14899.1"/>
    <property type="molecule type" value="Genomic_DNA"/>
</dbReference>
<reference evidence="5" key="1">
    <citation type="submission" date="2017-09" db="EMBL/GenBank/DDBJ databases">
        <title>Depth-based differentiation of microbial function through sediment-hosted aquifers and enrichment of novel symbionts in the deep terrestrial subsurface.</title>
        <authorList>
            <person name="Probst A.J."/>
            <person name="Ladd B."/>
            <person name="Jarett J.K."/>
            <person name="Geller-Mcgrath D.E."/>
            <person name="Sieber C.M.K."/>
            <person name="Emerson J.B."/>
            <person name="Anantharaman K."/>
            <person name="Thomas B.C."/>
            <person name="Malmstrom R."/>
            <person name="Stieglmeier M."/>
            <person name="Klingl A."/>
            <person name="Woyke T."/>
            <person name="Ryan C.M."/>
            <person name="Banfield J.F."/>
        </authorList>
    </citation>
    <scope>NUCLEOTIDE SEQUENCE [LARGE SCALE GENOMIC DNA]</scope>
</reference>
<dbReference type="InterPro" id="IPR002880">
    <property type="entry name" value="Pyrv_Fd/Flavodoxin_OxRdtase_N"/>
</dbReference>
<dbReference type="SUPFAM" id="SSF52518">
    <property type="entry name" value="Thiamin diphosphate-binding fold (THDP-binding)"/>
    <property type="match status" value="1"/>
</dbReference>
<feature type="domain" description="Pyruvate/ketoisovalerate oxidoreductase catalytic" evidence="2">
    <location>
        <begin position="94"/>
        <end position="158"/>
    </location>
</feature>
<dbReference type="PANTHER" id="PTHR32154:SF20">
    <property type="entry name" value="2-OXOGLUTARATE OXIDOREDUCTASE SUBUNIT KORA"/>
    <property type="match status" value="1"/>
</dbReference>
<dbReference type="InterPro" id="IPR002869">
    <property type="entry name" value="Pyrv_flavodox_OxRed_cen"/>
</dbReference>
<comment type="caution">
    <text evidence="4">The sequence shown here is derived from an EMBL/GenBank/DDBJ whole genome shotgun (WGS) entry which is preliminary data.</text>
</comment>
<dbReference type="InterPro" id="IPR019752">
    <property type="entry name" value="Pyrv/ketoisovalerate_OxRed_cat"/>
</dbReference>
<accession>A0A2H0WSL7</accession>
<dbReference type="InterPro" id="IPR029061">
    <property type="entry name" value="THDP-binding"/>
</dbReference>
<keyword evidence="1" id="KW-0560">Oxidoreductase</keyword>
<sequence length="544" mass="60845">MKSFAVKLSGPAGAGMMQAGETLSKALNRLGFYTLMYPEYPSRIRGGDNCVLVVFSNEKYLAPVEKIDFLLAFGKDNYQKHQNESNREAKGFEAEELGLIKIAGELGNPLVANTAGLGFIFRSLGFEPKVLKEQVEEEFKDKEAIKKLNLEALKRGYELGRKQEFNFPENIKQKQKILNYSGNEALVEGVFRGDCEFASIYPMTPINSILTMLSRSKVQMFRPEDEIAGMMSSLGASYAGKKAMVATSGGGFCLMVEGLGMAGMAEIPVVCIVGQRTGPSTGMATFSSQADLNFVTSAGHGEFPRIVLAPGDLGECQRLGEEAFYLAEKYQVPVILLTDKYLAESRFSADEKDFKETELKEKTRKASGLEDYKRYRFTQSGVSPRAFPGQLKVMANSYEHDETGFSSDDKENRIKMMNKRMGKLKNIDSVLPGFEKYGPAFAKASARLERKKILVGWGSTKEIILDFLKANAEFDFLHIYRPWPFPKEAVKILKKYDEVIAVEGNYSGQLADLIEQFTLRKVKRVLKDDGRPFFKQELEKLISK</sequence>
<dbReference type="Gene3D" id="3.40.50.920">
    <property type="match status" value="1"/>
</dbReference>
<dbReference type="GO" id="GO:0006979">
    <property type="term" value="P:response to oxidative stress"/>
    <property type="evidence" value="ECO:0007669"/>
    <property type="project" value="TreeGrafter"/>
</dbReference>
<dbReference type="GO" id="GO:0016903">
    <property type="term" value="F:oxidoreductase activity, acting on the aldehyde or oxo group of donors"/>
    <property type="evidence" value="ECO:0007669"/>
    <property type="project" value="InterPro"/>
</dbReference>
<evidence type="ECO:0000259" key="3">
    <source>
        <dbReference type="Pfam" id="PF01855"/>
    </source>
</evidence>
<dbReference type="SUPFAM" id="SSF53323">
    <property type="entry name" value="Pyruvate-ferredoxin oxidoreductase, PFOR, domain III"/>
    <property type="match status" value="1"/>
</dbReference>
<feature type="domain" description="Pyruvate/ketoisovalerate oxidoreductase catalytic" evidence="2">
    <location>
        <begin position="12"/>
        <end position="81"/>
    </location>
</feature>
<dbReference type="PANTHER" id="PTHR32154">
    <property type="entry name" value="PYRUVATE-FLAVODOXIN OXIDOREDUCTASE-RELATED"/>
    <property type="match status" value="1"/>
</dbReference>
<name>A0A2H0WSL7_9BACT</name>
<protein>
    <recommendedName>
        <fullName evidence="6">2-oxoacid:acceptor oxidoreductase subunit alpha</fullName>
    </recommendedName>
</protein>
<organism evidence="4 5">
    <name type="scientific">Candidatus Shapirobacteria bacterium CG09_land_8_20_14_0_10_39_12</name>
    <dbReference type="NCBI Taxonomy" id="1974885"/>
    <lineage>
        <taxon>Bacteria</taxon>
        <taxon>Candidatus Shapironibacteriota</taxon>
    </lineage>
</organism>
<dbReference type="NCBIfam" id="TIGR03710">
    <property type="entry name" value="OAFO_sf"/>
    <property type="match status" value="1"/>
</dbReference>
<dbReference type="InterPro" id="IPR050722">
    <property type="entry name" value="Pyruvate:ferred/Flavod_OxRd"/>
</dbReference>
<dbReference type="InterPro" id="IPR022367">
    <property type="entry name" value="2-oxoacid/accept_OxRdtase_asu"/>
</dbReference>
<dbReference type="Gene3D" id="3.40.920.10">
    <property type="entry name" value="Pyruvate-ferredoxin oxidoreductase, PFOR, domain III"/>
    <property type="match status" value="1"/>
</dbReference>
<proteinExistence type="predicted"/>
<feature type="domain" description="Pyruvate flavodoxin/ferredoxin oxidoreductase pyrimidine binding" evidence="3">
    <location>
        <begin position="189"/>
        <end position="418"/>
    </location>
</feature>
<evidence type="ECO:0000313" key="5">
    <source>
        <dbReference type="Proteomes" id="UP000230775"/>
    </source>
</evidence>
<evidence type="ECO:0000259" key="2">
    <source>
        <dbReference type="Pfam" id="PF01558"/>
    </source>
</evidence>
<evidence type="ECO:0008006" key="6">
    <source>
        <dbReference type="Google" id="ProtNLM"/>
    </source>
</evidence>
<dbReference type="Gene3D" id="3.40.50.970">
    <property type="match status" value="1"/>
</dbReference>
<dbReference type="AlphaFoldDB" id="A0A2H0WSL7"/>
<dbReference type="SUPFAM" id="SSF52922">
    <property type="entry name" value="TK C-terminal domain-like"/>
    <property type="match status" value="1"/>
</dbReference>
<dbReference type="Pfam" id="PF01558">
    <property type="entry name" value="POR"/>
    <property type="match status" value="2"/>
</dbReference>